<feature type="region of interest" description="Disordered" evidence="3">
    <location>
        <begin position="564"/>
        <end position="583"/>
    </location>
</feature>
<feature type="compositionally biased region" description="Polar residues" evidence="3">
    <location>
        <begin position="214"/>
        <end position="227"/>
    </location>
</feature>
<feature type="chain" id="PRO_5016270855" evidence="4">
    <location>
        <begin position="24"/>
        <end position="627"/>
    </location>
</feature>
<protein>
    <submittedName>
        <fullName evidence="7">Di-copper centre-containing protein</fullName>
    </submittedName>
</protein>
<feature type="compositionally biased region" description="Polar residues" evidence="3">
    <location>
        <begin position="270"/>
        <end position="282"/>
    </location>
</feature>
<dbReference type="PROSITE" id="PS00498">
    <property type="entry name" value="TYROSINASE_2"/>
    <property type="match status" value="1"/>
</dbReference>
<evidence type="ECO:0000259" key="5">
    <source>
        <dbReference type="PROSITE" id="PS00497"/>
    </source>
</evidence>
<organism evidence="7 8">
    <name type="scientific">Testicularia cyperi</name>
    <dbReference type="NCBI Taxonomy" id="1882483"/>
    <lineage>
        <taxon>Eukaryota</taxon>
        <taxon>Fungi</taxon>
        <taxon>Dikarya</taxon>
        <taxon>Basidiomycota</taxon>
        <taxon>Ustilaginomycotina</taxon>
        <taxon>Ustilaginomycetes</taxon>
        <taxon>Ustilaginales</taxon>
        <taxon>Anthracoideaceae</taxon>
        <taxon>Testicularia</taxon>
    </lineage>
</organism>
<dbReference type="InterPro" id="IPR050316">
    <property type="entry name" value="Tyrosinase/Hemocyanin"/>
</dbReference>
<dbReference type="InParanoid" id="A0A317XLV9"/>
<dbReference type="PROSITE" id="PS00497">
    <property type="entry name" value="TYROSINASE_1"/>
    <property type="match status" value="1"/>
</dbReference>
<dbReference type="AlphaFoldDB" id="A0A317XLV9"/>
<dbReference type="PANTHER" id="PTHR11474">
    <property type="entry name" value="TYROSINASE FAMILY MEMBER"/>
    <property type="match status" value="1"/>
</dbReference>
<evidence type="ECO:0000256" key="1">
    <source>
        <dbReference type="ARBA" id="ARBA00022723"/>
    </source>
</evidence>
<dbReference type="Proteomes" id="UP000246740">
    <property type="component" value="Unassembled WGS sequence"/>
</dbReference>
<dbReference type="STRING" id="1882483.A0A317XLV9"/>
<feature type="compositionally biased region" description="Gly residues" evidence="3">
    <location>
        <begin position="191"/>
        <end position="210"/>
    </location>
</feature>
<dbReference type="Pfam" id="PF00264">
    <property type="entry name" value="Tyrosinase"/>
    <property type="match status" value="1"/>
</dbReference>
<dbReference type="InterPro" id="IPR008922">
    <property type="entry name" value="Di-copper_centre_dom_sf"/>
</dbReference>
<dbReference type="EMBL" id="KZ819195">
    <property type="protein sequence ID" value="PWY99294.1"/>
    <property type="molecule type" value="Genomic_DNA"/>
</dbReference>
<evidence type="ECO:0000259" key="6">
    <source>
        <dbReference type="PROSITE" id="PS00498"/>
    </source>
</evidence>
<dbReference type="GO" id="GO:0046872">
    <property type="term" value="F:metal ion binding"/>
    <property type="evidence" value="ECO:0007669"/>
    <property type="project" value="UniProtKB-KW"/>
</dbReference>
<dbReference type="InterPro" id="IPR002227">
    <property type="entry name" value="Tyrosinase_Cu-bd"/>
</dbReference>
<feature type="compositionally biased region" description="Low complexity" evidence="3">
    <location>
        <begin position="283"/>
        <end position="300"/>
    </location>
</feature>
<reference evidence="7 8" key="1">
    <citation type="journal article" date="2018" name="Mol. Biol. Evol.">
        <title>Broad Genomic Sampling Reveals a Smut Pathogenic Ancestry of the Fungal Clade Ustilaginomycotina.</title>
        <authorList>
            <person name="Kijpornyongpan T."/>
            <person name="Mondo S.J."/>
            <person name="Barry K."/>
            <person name="Sandor L."/>
            <person name="Lee J."/>
            <person name="Lipzen A."/>
            <person name="Pangilinan J."/>
            <person name="LaButti K."/>
            <person name="Hainaut M."/>
            <person name="Henrissat B."/>
            <person name="Grigoriev I.V."/>
            <person name="Spatafora J.W."/>
            <person name="Aime M.C."/>
        </authorList>
    </citation>
    <scope>NUCLEOTIDE SEQUENCE [LARGE SCALE GENOMIC DNA]</scope>
    <source>
        <strain evidence="7 8">MCA 3645</strain>
    </source>
</reference>
<name>A0A317XLV9_9BASI</name>
<evidence type="ECO:0000313" key="7">
    <source>
        <dbReference type="EMBL" id="PWY99294.1"/>
    </source>
</evidence>
<keyword evidence="8" id="KW-1185">Reference proteome</keyword>
<evidence type="ECO:0000256" key="3">
    <source>
        <dbReference type="SAM" id="MobiDB-lite"/>
    </source>
</evidence>
<feature type="region of interest" description="Disordered" evidence="3">
    <location>
        <begin position="151"/>
        <end position="317"/>
    </location>
</feature>
<gene>
    <name evidence="7" type="ORF">BCV70DRAFT_115833</name>
</gene>
<dbReference type="SUPFAM" id="SSF48056">
    <property type="entry name" value="Di-copper centre-containing domain"/>
    <property type="match status" value="1"/>
</dbReference>
<evidence type="ECO:0000313" key="8">
    <source>
        <dbReference type="Proteomes" id="UP000246740"/>
    </source>
</evidence>
<feature type="region of interest" description="Disordered" evidence="3">
    <location>
        <begin position="106"/>
        <end position="125"/>
    </location>
</feature>
<evidence type="ECO:0000256" key="4">
    <source>
        <dbReference type="SAM" id="SignalP"/>
    </source>
</evidence>
<proteinExistence type="predicted"/>
<feature type="compositionally biased region" description="Basic and acidic residues" evidence="3">
    <location>
        <begin position="113"/>
        <end position="125"/>
    </location>
</feature>
<feature type="signal peptide" evidence="4">
    <location>
        <begin position="1"/>
        <end position="23"/>
    </location>
</feature>
<evidence type="ECO:0000256" key="2">
    <source>
        <dbReference type="ARBA" id="ARBA00023008"/>
    </source>
</evidence>
<feature type="compositionally biased region" description="Polar residues" evidence="3">
    <location>
        <begin position="166"/>
        <end position="178"/>
    </location>
</feature>
<sequence>MRRHMAFWLVWAAAAVCVHTTVARLSPRMPSSFDARLLARRATSNDGDLSTPQAKASSMLACIGHGASGRADSGAIQAIFQATPPPSPDLHDKLFTISPSKWGISSSNSDELNDWKKDGKSAHSQRVIDRYTSKLSQCLDRLASRMVSHNTSNTNAAVSPRDPANPATSNQSPPTSNDSQDDSAAKNTSTGGSGVGGGQSNNGTVNGGNPPGKSDSTGTTGATTNDPSKPADSTPGSGSAKPAPGLGAEANSVPPTLDPDNKLMPKPDPSSKSGTDPTTGDGSSLAAVAAPANADSSVPAQPASTDPGAANSAIPSGSNCTQIVERKEYSTLTNAEKKAYVDAIKCLRRKPSRYGDSNMNALDDWTLLHMQMIKYVHFTAYFLPFHRGFVAIAERDLRECGFPLGMPWIDWTQHSDDPSASAIFNGDPTFGFGTDGKGSNSNCAFGSGKQVTDGAFANMVFNAPFQHNLCRQFNNLDVQQPNPHWGSNCTTFLTEQFVNGVMTTHTDGKFFDFAAALEVSTHYAVHVCMGGNMPWLSASTNDPGFMLHHAFMDAIFTSWQNQSPSNKNAFHGPKKQNRDGKFNPWDATADDVMNFKPLAPNAKVSDLLDPQKGLMGGLMCYRYSFNS</sequence>
<keyword evidence="1" id="KW-0479">Metal-binding</keyword>
<dbReference type="OrthoDB" id="6132182at2759"/>
<feature type="domain" description="Tyrosinase copper-binding" evidence="5">
    <location>
        <begin position="377"/>
        <end position="394"/>
    </location>
</feature>
<dbReference type="Gene3D" id="1.10.1280.10">
    <property type="entry name" value="Di-copper center containing domain from catechol oxidase"/>
    <property type="match status" value="1"/>
</dbReference>
<dbReference type="PRINTS" id="PR00092">
    <property type="entry name" value="TYROSINASE"/>
</dbReference>
<accession>A0A317XLV9</accession>
<keyword evidence="4" id="KW-0732">Signal</keyword>
<dbReference type="GO" id="GO:0016491">
    <property type="term" value="F:oxidoreductase activity"/>
    <property type="evidence" value="ECO:0007669"/>
    <property type="project" value="InterPro"/>
</dbReference>
<dbReference type="PANTHER" id="PTHR11474:SF126">
    <property type="entry name" value="TYROSINASE-LIKE PROTEIN TYR-1-RELATED"/>
    <property type="match status" value="1"/>
</dbReference>
<keyword evidence="2" id="KW-0186">Copper</keyword>
<feature type="domain" description="Tyrosinase copper-binding" evidence="6">
    <location>
        <begin position="542"/>
        <end position="553"/>
    </location>
</feature>